<feature type="non-terminal residue" evidence="2">
    <location>
        <position position="1"/>
    </location>
</feature>
<organism evidence="2 3">
    <name type="scientific">Hypsibius exemplaris</name>
    <name type="common">Freshwater tardigrade</name>
    <dbReference type="NCBI Taxonomy" id="2072580"/>
    <lineage>
        <taxon>Eukaryota</taxon>
        <taxon>Metazoa</taxon>
        <taxon>Ecdysozoa</taxon>
        <taxon>Tardigrada</taxon>
        <taxon>Eutardigrada</taxon>
        <taxon>Parachela</taxon>
        <taxon>Hypsibioidea</taxon>
        <taxon>Hypsibiidae</taxon>
        <taxon>Hypsibius</taxon>
    </lineage>
</organism>
<sequence>LKFLRIESKPLLNGATKMMARKVDGELCVYDYEPKLRRSKSLDHGPEQRFRAYSSVNLPSNQTVISPRTADLTASPPQAPKNPGQIVFV</sequence>
<dbReference type="AlphaFoldDB" id="A0A1W0W9G5"/>
<evidence type="ECO:0000256" key="1">
    <source>
        <dbReference type="SAM" id="MobiDB-lite"/>
    </source>
</evidence>
<dbReference type="Proteomes" id="UP000192578">
    <property type="component" value="Unassembled WGS sequence"/>
</dbReference>
<accession>A0A1W0W9G5</accession>
<dbReference type="EMBL" id="MTYJ01000159">
    <property type="protein sequence ID" value="OQV11851.1"/>
    <property type="molecule type" value="Genomic_DNA"/>
</dbReference>
<reference evidence="3" key="1">
    <citation type="submission" date="2017-01" db="EMBL/GenBank/DDBJ databases">
        <title>Comparative genomics of anhydrobiosis in the tardigrade Hypsibius dujardini.</title>
        <authorList>
            <person name="Yoshida Y."/>
            <person name="Koutsovoulos G."/>
            <person name="Laetsch D."/>
            <person name="Stevens L."/>
            <person name="Kumar S."/>
            <person name="Horikawa D."/>
            <person name="Ishino K."/>
            <person name="Komine S."/>
            <person name="Tomita M."/>
            <person name="Blaxter M."/>
            <person name="Arakawa K."/>
        </authorList>
    </citation>
    <scope>NUCLEOTIDE SEQUENCE [LARGE SCALE GENOMIC DNA]</scope>
    <source>
        <strain evidence="3">Z151</strain>
    </source>
</reference>
<protein>
    <submittedName>
        <fullName evidence="2">Uncharacterized protein</fullName>
    </submittedName>
</protein>
<name>A0A1W0W9G5_HYPEX</name>
<gene>
    <name evidence="2" type="ORF">BV898_13819</name>
</gene>
<proteinExistence type="predicted"/>
<keyword evidence="3" id="KW-1185">Reference proteome</keyword>
<feature type="region of interest" description="Disordered" evidence="1">
    <location>
        <begin position="70"/>
        <end position="89"/>
    </location>
</feature>
<comment type="caution">
    <text evidence="2">The sequence shown here is derived from an EMBL/GenBank/DDBJ whole genome shotgun (WGS) entry which is preliminary data.</text>
</comment>
<evidence type="ECO:0000313" key="2">
    <source>
        <dbReference type="EMBL" id="OQV11851.1"/>
    </source>
</evidence>
<evidence type="ECO:0000313" key="3">
    <source>
        <dbReference type="Proteomes" id="UP000192578"/>
    </source>
</evidence>